<reference evidence="2 3" key="1">
    <citation type="journal article" date="2014" name="PLoS ONE">
        <title>Global Analysis of Gene Expression Profiles in Physic Nut (Jatropha curcas L.) Seedlings Exposed to Salt Stress.</title>
        <authorList>
            <person name="Zhang L."/>
            <person name="Zhang C."/>
            <person name="Wu P."/>
            <person name="Chen Y."/>
            <person name="Li M."/>
            <person name="Jiang H."/>
            <person name="Wu G."/>
        </authorList>
    </citation>
    <scope>NUCLEOTIDE SEQUENCE [LARGE SCALE GENOMIC DNA]</scope>
    <source>
        <strain evidence="3">cv. GZQX0401</strain>
        <tissue evidence="2">Young leaves</tissue>
    </source>
</reference>
<keyword evidence="3" id="KW-1185">Reference proteome</keyword>
<gene>
    <name evidence="2" type="ORF">JCGZ_02193</name>
</gene>
<name>A0A067L6S9_JATCU</name>
<organism evidence="2 3">
    <name type="scientific">Jatropha curcas</name>
    <name type="common">Barbados nut</name>
    <dbReference type="NCBI Taxonomy" id="180498"/>
    <lineage>
        <taxon>Eukaryota</taxon>
        <taxon>Viridiplantae</taxon>
        <taxon>Streptophyta</taxon>
        <taxon>Embryophyta</taxon>
        <taxon>Tracheophyta</taxon>
        <taxon>Spermatophyta</taxon>
        <taxon>Magnoliopsida</taxon>
        <taxon>eudicotyledons</taxon>
        <taxon>Gunneridae</taxon>
        <taxon>Pentapetalae</taxon>
        <taxon>rosids</taxon>
        <taxon>fabids</taxon>
        <taxon>Malpighiales</taxon>
        <taxon>Euphorbiaceae</taxon>
        <taxon>Crotonoideae</taxon>
        <taxon>Jatropheae</taxon>
        <taxon>Jatropha</taxon>
    </lineage>
</organism>
<evidence type="ECO:0000256" key="1">
    <source>
        <dbReference type="SAM" id="MobiDB-lite"/>
    </source>
</evidence>
<accession>A0A067L6S9</accession>
<sequence length="111" mass="12335">MPSFRFTLVKEITVKSLACRKSKKGSCQILTASISAIGVLLGEKESHRVSDKRGASQYQSCRLGLPEVGKAGRRRLAARQERERRFVLVKPQSAKGRPELRSPVSRELIAT</sequence>
<proteinExistence type="predicted"/>
<dbReference type="Proteomes" id="UP000027138">
    <property type="component" value="Unassembled WGS sequence"/>
</dbReference>
<evidence type="ECO:0000313" key="2">
    <source>
        <dbReference type="EMBL" id="KDP40195.1"/>
    </source>
</evidence>
<dbReference type="EMBL" id="KK914334">
    <property type="protein sequence ID" value="KDP40195.1"/>
    <property type="molecule type" value="Genomic_DNA"/>
</dbReference>
<dbReference type="AlphaFoldDB" id="A0A067L6S9"/>
<evidence type="ECO:0000313" key="3">
    <source>
        <dbReference type="Proteomes" id="UP000027138"/>
    </source>
</evidence>
<feature type="region of interest" description="Disordered" evidence="1">
    <location>
        <begin position="90"/>
        <end position="111"/>
    </location>
</feature>
<protein>
    <submittedName>
        <fullName evidence="2">Uncharacterized protein</fullName>
    </submittedName>
</protein>